<keyword evidence="4" id="KW-0274">FAD</keyword>
<evidence type="ECO:0000259" key="6">
    <source>
        <dbReference type="Pfam" id="PF00441"/>
    </source>
</evidence>
<evidence type="ECO:0000256" key="1">
    <source>
        <dbReference type="ARBA" id="ARBA00001974"/>
    </source>
</evidence>
<reference evidence="9" key="1">
    <citation type="submission" date="2016-10" db="EMBL/GenBank/DDBJ databases">
        <authorList>
            <person name="Varghese N."/>
            <person name="Submissions S."/>
        </authorList>
    </citation>
    <scope>NUCLEOTIDE SEQUENCE [LARGE SCALE GENOMIC DNA]</scope>
    <source>
        <strain evidence="9">DSM 44142</strain>
    </source>
</reference>
<dbReference type="InterPro" id="IPR036250">
    <property type="entry name" value="AcylCo_DH-like_C"/>
</dbReference>
<dbReference type="InterPro" id="IPR009075">
    <property type="entry name" value="AcylCo_DH/oxidase_C"/>
</dbReference>
<evidence type="ECO:0000313" key="8">
    <source>
        <dbReference type="EMBL" id="SDQ86213.1"/>
    </source>
</evidence>
<dbReference type="GO" id="GO:0050660">
    <property type="term" value="F:flavin adenine dinucleotide binding"/>
    <property type="evidence" value="ECO:0007669"/>
    <property type="project" value="InterPro"/>
</dbReference>
<evidence type="ECO:0000256" key="5">
    <source>
        <dbReference type="ARBA" id="ARBA00023002"/>
    </source>
</evidence>
<comment type="cofactor">
    <cofactor evidence="1">
        <name>FAD</name>
        <dbReference type="ChEBI" id="CHEBI:57692"/>
    </cofactor>
</comment>
<dbReference type="Gene3D" id="1.20.140.10">
    <property type="entry name" value="Butyryl-CoA Dehydrogenase, subunit A, domain 3"/>
    <property type="match status" value="1"/>
</dbReference>
<keyword evidence="9" id="KW-1185">Reference proteome</keyword>
<dbReference type="Proteomes" id="UP000183053">
    <property type="component" value="Unassembled WGS sequence"/>
</dbReference>
<dbReference type="Pfam" id="PF00441">
    <property type="entry name" value="Acyl-CoA_dh_1"/>
    <property type="match status" value="1"/>
</dbReference>
<feature type="domain" description="Acyl-CoA dehydrogenase/oxidase N-terminal" evidence="7">
    <location>
        <begin position="13"/>
        <end position="104"/>
    </location>
</feature>
<sequence length="361" mass="35812">MSFTPHLLDSDVEDDLRAAVRDLLGRRVAPSDLIAAYDGDPAPGLRSELADMGVAGLLVPEESGGAGAGAAVAGVVAEELGSACAAGDFLTSAGIATATALAAGATDLVAALAAGERTAALAVPFSVDPHGPVRGVTVTGGALTGTVRSVAGALGADVLLVPGDDGALYAVEASAAQITAVSSLDMTRQLADVVLADVPGTPVAADGAAAVRAGLLTGAALLAAEQAGVARWCVTTTVAYLKERKQFGRVVGGFQALKHRLAELYADAESAAAAARSATVTLSALGTEDPETRIAVAVAAAYCSDLAVRAAEEAVQLHGGIGMTWEAPVHLYLKRAKADQIGLGTAGRHRAALAGLVDLPA</sequence>
<dbReference type="AlphaFoldDB" id="A0A1H1EBV7"/>
<dbReference type="OrthoDB" id="8677713at2"/>
<dbReference type="SUPFAM" id="SSF56645">
    <property type="entry name" value="Acyl-CoA dehydrogenase NM domain-like"/>
    <property type="match status" value="1"/>
</dbReference>
<proteinExistence type="inferred from homology"/>
<gene>
    <name evidence="8" type="ORF">SAMN04489765_2128</name>
</gene>
<evidence type="ECO:0000256" key="2">
    <source>
        <dbReference type="ARBA" id="ARBA00009347"/>
    </source>
</evidence>
<protein>
    <submittedName>
        <fullName evidence="8">Acyl-CoA dehydrogenase</fullName>
    </submittedName>
</protein>
<dbReference type="SUPFAM" id="SSF47203">
    <property type="entry name" value="Acyl-CoA dehydrogenase C-terminal domain-like"/>
    <property type="match status" value="1"/>
</dbReference>
<dbReference type="InterPro" id="IPR037069">
    <property type="entry name" value="AcylCoA_DH/ox_N_sf"/>
</dbReference>
<dbReference type="STRING" id="47312.SAMN04489765_2128"/>
<dbReference type="PANTHER" id="PTHR43884">
    <property type="entry name" value="ACYL-COA DEHYDROGENASE"/>
    <property type="match status" value="1"/>
</dbReference>
<name>A0A1H1EBV7_9ACTN</name>
<evidence type="ECO:0000259" key="7">
    <source>
        <dbReference type="Pfam" id="PF02771"/>
    </source>
</evidence>
<dbReference type="RefSeq" id="WP_068565552.1">
    <property type="nucleotide sequence ID" value="NZ_FNLF01000002.1"/>
</dbReference>
<dbReference type="EMBL" id="FNLF01000002">
    <property type="protein sequence ID" value="SDQ86213.1"/>
    <property type="molecule type" value="Genomic_DNA"/>
</dbReference>
<dbReference type="Gene3D" id="1.10.540.10">
    <property type="entry name" value="Acyl-CoA dehydrogenase/oxidase, N-terminal domain"/>
    <property type="match status" value="1"/>
</dbReference>
<comment type="similarity">
    <text evidence="2">Belongs to the acyl-CoA dehydrogenase family.</text>
</comment>
<dbReference type="Pfam" id="PF02771">
    <property type="entry name" value="Acyl-CoA_dh_N"/>
    <property type="match status" value="1"/>
</dbReference>
<dbReference type="GO" id="GO:0003995">
    <property type="term" value="F:acyl-CoA dehydrogenase activity"/>
    <property type="evidence" value="ECO:0007669"/>
    <property type="project" value="TreeGrafter"/>
</dbReference>
<accession>A0A1H1EBV7</accession>
<keyword evidence="3" id="KW-0285">Flavoprotein</keyword>
<dbReference type="InterPro" id="IPR013786">
    <property type="entry name" value="AcylCoA_DH/ox_N"/>
</dbReference>
<organism evidence="8 9">
    <name type="scientific">Tsukamurella pulmonis</name>
    <dbReference type="NCBI Taxonomy" id="47312"/>
    <lineage>
        <taxon>Bacteria</taxon>
        <taxon>Bacillati</taxon>
        <taxon>Actinomycetota</taxon>
        <taxon>Actinomycetes</taxon>
        <taxon>Mycobacteriales</taxon>
        <taxon>Tsukamurellaceae</taxon>
        <taxon>Tsukamurella</taxon>
    </lineage>
</organism>
<dbReference type="InterPro" id="IPR009100">
    <property type="entry name" value="AcylCoA_DH/oxidase_NM_dom_sf"/>
</dbReference>
<evidence type="ECO:0000256" key="4">
    <source>
        <dbReference type="ARBA" id="ARBA00022827"/>
    </source>
</evidence>
<evidence type="ECO:0000256" key="3">
    <source>
        <dbReference type="ARBA" id="ARBA00022630"/>
    </source>
</evidence>
<keyword evidence="5" id="KW-0560">Oxidoreductase</keyword>
<evidence type="ECO:0000313" key="9">
    <source>
        <dbReference type="Proteomes" id="UP000183053"/>
    </source>
</evidence>
<dbReference type="PANTHER" id="PTHR43884:SF20">
    <property type="entry name" value="ACYL-COA DEHYDROGENASE FADE28"/>
    <property type="match status" value="1"/>
</dbReference>
<feature type="domain" description="Acyl-CoA dehydrogenase/oxidase C-terminal" evidence="6">
    <location>
        <begin position="206"/>
        <end position="354"/>
    </location>
</feature>